<evidence type="ECO:0000313" key="1">
    <source>
        <dbReference type="EMBL" id="OOQ60101.1"/>
    </source>
</evidence>
<gene>
    <name evidence="1" type="ORF">BC343_26615</name>
</gene>
<keyword evidence="2" id="KW-1185">Reference proteome</keyword>
<accession>A0A1S9PGL5</accession>
<protein>
    <submittedName>
        <fullName evidence="1">Uncharacterized protein</fullName>
    </submittedName>
</protein>
<name>A0A1S9PGL5_9SPHI</name>
<reference evidence="1 2" key="1">
    <citation type="submission" date="2016-07" db="EMBL/GenBank/DDBJ databases">
        <title>Genomic analysis of zinc-resistant bacterium Mucilaginibacter pedocola TBZ30.</title>
        <authorList>
            <person name="Huang J."/>
            <person name="Tang J."/>
        </authorList>
    </citation>
    <scope>NUCLEOTIDE SEQUENCE [LARGE SCALE GENOMIC DNA]</scope>
    <source>
        <strain evidence="1 2">TBZ30</strain>
    </source>
</reference>
<dbReference type="AlphaFoldDB" id="A0A1S9PGL5"/>
<comment type="caution">
    <text evidence="1">The sequence shown here is derived from an EMBL/GenBank/DDBJ whole genome shotgun (WGS) entry which is preliminary data.</text>
</comment>
<dbReference type="Proteomes" id="UP000189739">
    <property type="component" value="Unassembled WGS sequence"/>
</dbReference>
<proteinExistence type="predicted"/>
<dbReference type="STRING" id="1792845.BC343_26615"/>
<dbReference type="EMBL" id="MBTF01000009">
    <property type="protein sequence ID" value="OOQ60101.1"/>
    <property type="molecule type" value="Genomic_DNA"/>
</dbReference>
<evidence type="ECO:0000313" key="2">
    <source>
        <dbReference type="Proteomes" id="UP000189739"/>
    </source>
</evidence>
<organism evidence="1 2">
    <name type="scientific">Mucilaginibacter pedocola</name>
    <dbReference type="NCBI Taxonomy" id="1792845"/>
    <lineage>
        <taxon>Bacteria</taxon>
        <taxon>Pseudomonadati</taxon>
        <taxon>Bacteroidota</taxon>
        <taxon>Sphingobacteriia</taxon>
        <taxon>Sphingobacteriales</taxon>
        <taxon>Sphingobacteriaceae</taxon>
        <taxon>Mucilaginibacter</taxon>
    </lineage>
</organism>
<sequence>MGFKEMLYKDSDVNFYRKGRKVFAKRRKAWFVAVLIMQSCGINRYRDVRLHQLYKKSAK</sequence>